<reference evidence="2 3" key="1">
    <citation type="submission" date="2020-03" db="EMBL/GenBank/DDBJ databases">
        <title>Sequencing the genomes of 1000 actinobacteria strains.</title>
        <authorList>
            <person name="Klenk H.-P."/>
        </authorList>
    </citation>
    <scope>NUCLEOTIDE SEQUENCE [LARGE SCALE GENOMIC DNA]</scope>
    <source>
        <strain evidence="2 3">DSM 16403</strain>
    </source>
</reference>
<keyword evidence="3" id="KW-1185">Reference proteome</keyword>
<name>A0A846RRT2_9MICC</name>
<dbReference type="InterPro" id="IPR000182">
    <property type="entry name" value="GNAT_dom"/>
</dbReference>
<dbReference type="InterPro" id="IPR016181">
    <property type="entry name" value="Acyl_CoA_acyltransferase"/>
</dbReference>
<dbReference type="InterPro" id="IPR051531">
    <property type="entry name" value="N-acetyltransferase"/>
</dbReference>
<dbReference type="PANTHER" id="PTHR43792">
    <property type="entry name" value="GNAT FAMILY, PUTATIVE (AFU_ORTHOLOGUE AFUA_3G00765)-RELATED-RELATED"/>
    <property type="match status" value="1"/>
</dbReference>
<dbReference type="AlphaFoldDB" id="A0A846RRT2"/>
<dbReference type="Proteomes" id="UP000547458">
    <property type="component" value="Unassembled WGS sequence"/>
</dbReference>
<proteinExistence type="predicted"/>
<organism evidence="2 3">
    <name type="scientific">Arthrobacter pigmenti</name>
    <dbReference type="NCBI Taxonomy" id="271432"/>
    <lineage>
        <taxon>Bacteria</taxon>
        <taxon>Bacillati</taxon>
        <taxon>Actinomycetota</taxon>
        <taxon>Actinomycetes</taxon>
        <taxon>Micrococcales</taxon>
        <taxon>Micrococcaceae</taxon>
        <taxon>Arthrobacter</taxon>
    </lineage>
</organism>
<dbReference type="EMBL" id="JAATJL010000001">
    <property type="protein sequence ID" value="NJC24260.1"/>
    <property type="molecule type" value="Genomic_DNA"/>
</dbReference>
<dbReference type="SUPFAM" id="SSF55729">
    <property type="entry name" value="Acyl-CoA N-acyltransferases (Nat)"/>
    <property type="match status" value="1"/>
</dbReference>
<dbReference type="PROSITE" id="PS51186">
    <property type="entry name" value="GNAT"/>
    <property type="match status" value="1"/>
</dbReference>
<keyword evidence="2" id="KW-0808">Transferase</keyword>
<dbReference type="CDD" id="cd04301">
    <property type="entry name" value="NAT_SF"/>
    <property type="match status" value="1"/>
</dbReference>
<evidence type="ECO:0000313" key="2">
    <source>
        <dbReference type="EMBL" id="NJC24260.1"/>
    </source>
</evidence>
<comment type="caution">
    <text evidence="2">The sequence shown here is derived from an EMBL/GenBank/DDBJ whole genome shotgun (WGS) entry which is preliminary data.</text>
</comment>
<accession>A0A846RRT2</accession>
<protein>
    <submittedName>
        <fullName evidence="2">RimJ/RimL family protein N-acetyltransferase</fullName>
    </submittedName>
</protein>
<sequence>MVRFIGDGLPWDDERIDARVNQALERATVDSEGAARWFIASEPQTGKSGRVGLVVAWLTPDGVEVGYWVHPSAWGRGIARAMVSQALPLISELYGPERSLCAQVDPANLASVRVLLGCGFERSGSVDGREVYALSPRGSA</sequence>
<dbReference type="Pfam" id="PF13302">
    <property type="entry name" value="Acetyltransf_3"/>
    <property type="match status" value="1"/>
</dbReference>
<evidence type="ECO:0000313" key="3">
    <source>
        <dbReference type="Proteomes" id="UP000547458"/>
    </source>
</evidence>
<feature type="domain" description="N-acetyltransferase" evidence="1">
    <location>
        <begin position="1"/>
        <end position="137"/>
    </location>
</feature>
<dbReference type="PANTHER" id="PTHR43792:SF1">
    <property type="entry name" value="N-ACETYLTRANSFERASE DOMAIN-CONTAINING PROTEIN"/>
    <property type="match status" value="1"/>
</dbReference>
<dbReference type="GO" id="GO:0016747">
    <property type="term" value="F:acyltransferase activity, transferring groups other than amino-acyl groups"/>
    <property type="evidence" value="ECO:0007669"/>
    <property type="project" value="InterPro"/>
</dbReference>
<gene>
    <name evidence="2" type="ORF">BJ994_003336</name>
</gene>
<evidence type="ECO:0000259" key="1">
    <source>
        <dbReference type="PROSITE" id="PS51186"/>
    </source>
</evidence>
<dbReference type="Gene3D" id="3.40.630.30">
    <property type="match status" value="1"/>
</dbReference>